<comment type="subcellular location">
    <subcellularLocation>
        <location evidence="3">Mitochondrion inner membrane</location>
        <topology evidence="3">Peripheral membrane protein</topology>
    </subcellularLocation>
    <subcellularLocation>
        <location evidence="2">Mitochondrion intermembrane space</location>
    </subcellularLocation>
</comment>
<proteinExistence type="inferred from homology"/>
<comment type="function">
    <text evidence="1">Accessory subunit of the mitochondrial membrane respiratory chain NADH dehydrogenase (Complex I), that is believed not to be involved in catalysis. Complex I functions in the transfer of electrons from NADH to the respiratory chain. The immediate electron acceptor for the enzyme is believed to be ubiquinone.</text>
</comment>
<evidence type="ECO:0000313" key="12">
    <source>
        <dbReference type="EMBL" id="KAG7301680.1"/>
    </source>
</evidence>
<keyword evidence="13" id="KW-1185">Reference proteome</keyword>
<keyword evidence="10" id="KW-0472">Membrane</keyword>
<keyword evidence="5" id="KW-0813">Transport</keyword>
<accession>A0ABQ7QAA4</accession>
<evidence type="ECO:0000256" key="5">
    <source>
        <dbReference type="ARBA" id="ARBA00022448"/>
    </source>
</evidence>
<keyword evidence="9" id="KW-0496">Mitochondrion</keyword>
<protein>
    <recommendedName>
        <fullName evidence="14">Complex I-15 kDa</fullName>
    </recommendedName>
</protein>
<evidence type="ECO:0000256" key="6">
    <source>
        <dbReference type="ARBA" id="ARBA00022660"/>
    </source>
</evidence>
<evidence type="ECO:0000256" key="3">
    <source>
        <dbReference type="ARBA" id="ARBA00004637"/>
    </source>
</evidence>
<dbReference type="Proteomes" id="UP000823941">
    <property type="component" value="Chromosome 19"/>
</dbReference>
<name>A0ABQ7QAA4_PLUXY</name>
<keyword evidence="7" id="KW-0999">Mitochondrion inner membrane</keyword>
<keyword evidence="11" id="KW-1015">Disulfide bond</keyword>
<evidence type="ECO:0000256" key="9">
    <source>
        <dbReference type="ARBA" id="ARBA00023128"/>
    </source>
</evidence>
<evidence type="ECO:0008006" key="14">
    <source>
        <dbReference type="Google" id="ProtNLM"/>
    </source>
</evidence>
<sequence length="217" mass="25339">MSISPFIRTPFTDLTGGMVSHQLLGRCQTQEARYMDCLEAYGLERGKVKCRNLFEDYQECHTLTKQFKRFMESYHSDFDNLRIGVADKLTSRFFTQSHTDFQKHLNQSPRNNNNNMAQTISPFFRSPFTDLTGGMVSHHLLGRCQRQEIRLMDCLEAHGLDRGMRECGALIDDYRECHTLRKQFQRFMAMRAERERQIAAGILTGDKKYVSPRVDSY</sequence>
<evidence type="ECO:0000256" key="10">
    <source>
        <dbReference type="ARBA" id="ARBA00023136"/>
    </source>
</evidence>
<evidence type="ECO:0000256" key="8">
    <source>
        <dbReference type="ARBA" id="ARBA00022982"/>
    </source>
</evidence>
<dbReference type="PANTHER" id="PTHR21268">
    <property type="entry name" value="NADH DEHYDROGENASE [UBIQUINONE] IRON-SULFUR PROTEIN 5"/>
    <property type="match status" value="1"/>
</dbReference>
<dbReference type="PANTHER" id="PTHR21268:SF2">
    <property type="entry name" value="NADH DEHYDROGENASE [UBIQUINONE] IRON-SULFUR PROTEIN 5"/>
    <property type="match status" value="1"/>
</dbReference>
<evidence type="ECO:0000256" key="1">
    <source>
        <dbReference type="ARBA" id="ARBA00003195"/>
    </source>
</evidence>
<evidence type="ECO:0000256" key="2">
    <source>
        <dbReference type="ARBA" id="ARBA00004569"/>
    </source>
</evidence>
<evidence type="ECO:0000256" key="4">
    <source>
        <dbReference type="ARBA" id="ARBA00007372"/>
    </source>
</evidence>
<organism evidence="12 13">
    <name type="scientific">Plutella xylostella</name>
    <name type="common">Diamondback moth</name>
    <name type="synonym">Plutella maculipennis</name>
    <dbReference type="NCBI Taxonomy" id="51655"/>
    <lineage>
        <taxon>Eukaryota</taxon>
        <taxon>Metazoa</taxon>
        <taxon>Ecdysozoa</taxon>
        <taxon>Arthropoda</taxon>
        <taxon>Hexapoda</taxon>
        <taxon>Insecta</taxon>
        <taxon>Pterygota</taxon>
        <taxon>Neoptera</taxon>
        <taxon>Endopterygota</taxon>
        <taxon>Lepidoptera</taxon>
        <taxon>Glossata</taxon>
        <taxon>Ditrysia</taxon>
        <taxon>Yponomeutoidea</taxon>
        <taxon>Plutellidae</taxon>
        <taxon>Plutella</taxon>
    </lineage>
</organism>
<dbReference type="EMBL" id="JAHIBW010000019">
    <property type="protein sequence ID" value="KAG7301680.1"/>
    <property type="molecule type" value="Genomic_DNA"/>
</dbReference>
<evidence type="ECO:0000256" key="7">
    <source>
        <dbReference type="ARBA" id="ARBA00022792"/>
    </source>
</evidence>
<keyword evidence="8" id="KW-0249">Electron transport</keyword>
<reference evidence="12 13" key="1">
    <citation type="submission" date="2021-06" db="EMBL/GenBank/DDBJ databases">
        <title>A haploid diamondback moth (Plutella xylostella L.) genome assembly resolves 31 chromosomes and identifies a diamide resistance mutation.</title>
        <authorList>
            <person name="Ward C.M."/>
            <person name="Perry K.D."/>
            <person name="Baker G."/>
            <person name="Powis K."/>
            <person name="Heckel D.G."/>
            <person name="Baxter S.W."/>
        </authorList>
    </citation>
    <scope>NUCLEOTIDE SEQUENCE [LARGE SCALE GENOMIC DNA]</scope>
    <source>
        <strain evidence="12 13">LV</strain>
        <tissue evidence="12">Single pupa</tissue>
    </source>
</reference>
<evidence type="ECO:0000256" key="11">
    <source>
        <dbReference type="ARBA" id="ARBA00023157"/>
    </source>
</evidence>
<comment type="similarity">
    <text evidence="4">Belongs to the complex I NDUFS5 subunit family.</text>
</comment>
<evidence type="ECO:0000313" key="13">
    <source>
        <dbReference type="Proteomes" id="UP000823941"/>
    </source>
</evidence>
<comment type="caution">
    <text evidence="12">The sequence shown here is derived from an EMBL/GenBank/DDBJ whole genome shotgun (WGS) entry which is preliminary data.</text>
</comment>
<gene>
    <name evidence="12" type="ORF">JYU34_014655</name>
</gene>
<keyword evidence="6" id="KW-0679">Respiratory chain</keyword>
<dbReference type="SUPFAM" id="SSF47072">
    <property type="entry name" value="Cysteine alpha-hairpin motif"/>
    <property type="match status" value="1"/>
</dbReference>
<dbReference type="InterPro" id="IPR019342">
    <property type="entry name" value="NADH_UbQ_OxRdtase_FeS-su5"/>
</dbReference>
<dbReference type="InterPro" id="IPR009069">
    <property type="entry name" value="Cys_alpha_HP_mot_SF"/>
</dbReference>
<dbReference type="Pfam" id="PF10200">
    <property type="entry name" value="Ndufs5"/>
    <property type="match status" value="2"/>
</dbReference>